<keyword evidence="2" id="KW-1185">Reference proteome</keyword>
<name>C5L8I5_PERM5</name>
<accession>C5L8I5</accession>
<protein>
    <submittedName>
        <fullName evidence="1">Uncharacterized protein</fullName>
    </submittedName>
</protein>
<dbReference type="OrthoDB" id="444540at2759"/>
<sequence length="241" mass="28704">MWEVSELKPVSTFQIDMHLKKPKLTLRDFELLYVRGKTDTTAQSPRRLYLYLLYRMIDKRALQFCRRKLGERRKAVTSPSSRSAIRIHRKPSGMNGDDLFTFLYPIMSTEDLITWMTRLFPRHLEDFQEYFTKDGAVIDEDIMTTSHFVQLFKSVLWNRCNLTFIDRRAERPEIPIPPRSLTAQERYYSRCREIRQQTYERSLLDRLKVEPAPKPYVQKFPLRKSVMEIEGAARSVELLTT</sequence>
<dbReference type="EMBL" id="GG680162">
    <property type="protein sequence ID" value="EER06974.1"/>
    <property type="molecule type" value="Genomic_DNA"/>
</dbReference>
<gene>
    <name evidence="1" type="ORF">Pmar_PMAR016389</name>
</gene>
<dbReference type="GeneID" id="9059254"/>
<proteinExistence type="predicted"/>
<dbReference type="RefSeq" id="XP_002775158.1">
    <property type="nucleotide sequence ID" value="XM_002775112.1"/>
</dbReference>
<evidence type="ECO:0000313" key="2">
    <source>
        <dbReference type="Proteomes" id="UP000007800"/>
    </source>
</evidence>
<evidence type="ECO:0000313" key="1">
    <source>
        <dbReference type="EMBL" id="EER06974.1"/>
    </source>
</evidence>
<organism evidence="2">
    <name type="scientific">Perkinsus marinus (strain ATCC 50983 / TXsc)</name>
    <dbReference type="NCBI Taxonomy" id="423536"/>
    <lineage>
        <taxon>Eukaryota</taxon>
        <taxon>Sar</taxon>
        <taxon>Alveolata</taxon>
        <taxon>Perkinsozoa</taxon>
        <taxon>Perkinsea</taxon>
        <taxon>Perkinsida</taxon>
        <taxon>Perkinsidae</taxon>
        <taxon>Perkinsus</taxon>
    </lineage>
</organism>
<dbReference type="AlphaFoldDB" id="C5L8I5"/>
<dbReference type="Proteomes" id="UP000007800">
    <property type="component" value="Unassembled WGS sequence"/>
</dbReference>
<reference evidence="1 2" key="1">
    <citation type="submission" date="2008-07" db="EMBL/GenBank/DDBJ databases">
        <authorList>
            <person name="El-Sayed N."/>
            <person name="Caler E."/>
            <person name="Inman J."/>
            <person name="Amedeo P."/>
            <person name="Hass B."/>
            <person name="Wortman J."/>
        </authorList>
    </citation>
    <scope>NUCLEOTIDE SEQUENCE [LARGE SCALE GENOMIC DNA]</scope>
    <source>
        <strain evidence="2">ATCC 50983 / TXsc</strain>
    </source>
</reference>
<dbReference type="InParanoid" id="C5L8I5"/>